<keyword evidence="3" id="KW-0479">Metal-binding</keyword>
<dbReference type="Gene3D" id="3.40.630.10">
    <property type="entry name" value="Zn peptidases"/>
    <property type="match status" value="2"/>
</dbReference>
<evidence type="ECO:0000256" key="5">
    <source>
        <dbReference type="ARBA" id="ARBA00022801"/>
    </source>
</evidence>
<sequence length="568" mass="61389">MHRNIPFGASLAVAAILITGCGGSKQADPPAGQAVETPAASAARAPDVSAERLMAHVRALSSDEFAGRLPGTVGEEKTVAYLTDQLKAMGLEPGNPDGSYVQKVPLVGIDGTATMQLSADGEAIEMQRGRDFTAVTQRFVPEVEVEDSELVFVGYGVKAPEYGWDDYKDADVTGKTIVMLINDPAVPDADDPSVLDDAMFRGKAMTYYGRWTYKYEVAAQVGAAAALIIHETGPAGYPWAVVENSWTGEQFALAATDKNMGTVPVQAWISNDKAMALFGKLGQDFEALKRAAVRKDFKPVPLKAKASFAIRNEVREVQSQNVVAALPGTEKPEEWVVYSAHWDHLGTNPDLEGDKIYNGALDNATGVAGVLEIARAFKQAPPKRSTLFMLVTAEEQGLLGAKHYAANPLYPLDKTLAMINLDVLNPWGPTRDLQVIGSGQNTLEDVLTDVLADGERVVAPDEEPEKGFYYRSDQFEFAKVGVPALYADAGGDMIGHEKGHGLKKRLEYNANDYHKPSDEVKDDWNLAGAAQDMNALAEVGLRVSNGDAWPQWKDGSEFKAVREASLER</sequence>
<dbReference type="SUPFAM" id="SSF53187">
    <property type="entry name" value="Zn-dependent exopeptidases"/>
    <property type="match status" value="1"/>
</dbReference>
<evidence type="ECO:0000256" key="2">
    <source>
        <dbReference type="ARBA" id="ARBA00022670"/>
    </source>
</evidence>
<keyword evidence="9" id="KW-1185">Reference proteome</keyword>
<keyword evidence="2" id="KW-0645">Protease</keyword>
<dbReference type="CDD" id="cd05660">
    <property type="entry name" value="M28_like_PA"/>
    <property type="match status" value="1"/>
</dbReference>
<gene>
    <name evidence="8" type="ORF">C8D93_10176</name>
</gene>
<keyword evidence="1" id="KW-0031">Aminopeptidase</keyword>
<dbReference type="GO" id="GO:0008235">
    <property type="term" value="F:metalloexopeptidase activity"/>
    <property type="evidence" value="ECO:0007669"/>
    <property type="project" value="InterPro"/>
</dbReference>
<dbReference type="PROSITE" id="PS51257">
    <property type="entry name" value="PROKAR_LIPOPROTEIN"/>
    <property type="match status" value="1"/>
</dbReference>
<accession>A0A318EFJ4</accession>
<dbReference type="EMBL" id="QICN01000001">
    <property type="protein sequence ID" value="PXV71038.1"/>
    <property type="molecule type" value="Genomic_DNA"/>
</dbReference>
<dbReference type="AlphaFoldDB" id="A0A318EFJ4"/>
<dbReference type="Pfam" id="PF04389">
    <property type="entry name" value="Peptidase_M28"/>
    <property type="match status" value="1"/>
</dbReference>
<dbReference type="InterPro" id="IPR045175">
    <property type="entry name" value="M28_fam"/>
</dbReference>
<evidence type="ECO:0000256" key="3">
    <source>
        <dbReference type="ARBA" id="ARBA00022723"/>
    </source>
</evidence>
<keyword evidence="8" id="KW-0121">Carboxypeptidase</keyword>
<evidence type="ECO:0000313" key="8">
    <source>
        <dbReference type="EMBL" id="PXV71038.1"/>
    </source>
</evidence>
<comment type="caution">
    <text evidence="8">The sequence shown here is derived from an EMBL/GenBank/DDBJ whole genome shotgun (WGS) entry which is preliminary data.</text>
</comment>
<name>A0A318EFJ4_9GAMM</name>
<protein>
    <submittedName>
        <fullName evidence="8">Zn-dependent M28 family amino/carboxypeptidase</fullName>
    </submittedName>
</protein>
<dbReference type="FunFam" id="3.40.630.10:FF:000088">
    <property type="entry name" value="Peptidase M20"/>
    <property type="match status" value="1"/>
</dbReference>
<dbReference type="RefSeq" id="WP_110263197.1">
    <property type="nucleotide sequence ID" value="NZ_CAKZQT010000031.1"/>
</dbReference>
<evidence type="ECO:0000256" key="6">
    <source>
        <dbReference type="ARBA" id="ARBA00022833"/>
    </source>
</evidence>
<organism evidence="8 9">
    <name type="scientific">Sinimarinibacterium flocculans</name>
    <dbReference type="NCBI Taxonomy" id="985250"/>
    <lineage>
        <taxon>Bacteria</taxon>
        <taxon>Pseudomonadati</taxon>
        <taxon>Pseudomonadota</taxon>
        <taxon>Gammaproteobacteria</taxon>
        <taxon>Nevskiales</taxon>
        <taxon>Nevskiaceae</taxon>
        <taxon>Sinimarinibacterium</taxon>
    </lineage>
</organism>
<dbReference type="GO" id="GO:0004180">
    <property type="term" value="F:carboxypeptidase activity"/>
    <property type="evidence" value="ECO:0007669"/>
    <property type="project" value="UniProtKB-KW"/>
</dbReference>
<feature type="domain" description="Peptidase M28" evidence="7">
    <location>
        <begin position="321"/>
        <end position="534"/>
    </location>
</feature>
<keyword evidence="4" id="KW-0732">Signal</keyword>
<dbReference type="InterPro" id="IPR046450">
    <property type="entry name" value="PA_dom_sf"/>
</dbReference>
<evidence type="ECO:0000256" key="1">
    <source>
        <dbReference type="ARBA" id="ARBA00022438"/>
    </source>
</evidence>
<dbReference type="GO" id="GO:0046872">
    <property type="term" value="F:metal ion binding"/>
    <property type="evidence" value="ECO:0007669"/>
    <property type="project" value="UniProtKB-KW"/>
</dbReference>
<dbReference type="PANTHER" id="PTHR12147:SF56">
    <property type="entry name" value="AMINOPEPTIDASE YDR415C-RELATED"/>
    <property type="match status" value="1"/>
</dbReference>
<dbReference type="GO" id="GO:0004177">
    <property type="term" value="F:aminopeptidase activity"/>
    <property type="evidence" value="ECO:0007669"/>
    <property type="project" value="UniProtKB-KW"/>
</dbReference>
<keyword evidence="5" id="KW-0378">Hydrolase</keyword>
<dbReference type="SUPFAM" id="SSF52025">
    <property type="entry name" value="PA domain"/>
    <property type="match status" value="1"/>
</dbReference>
<proteinExistence type="predicted"/>
<evidence type="ECO:0000259" key="7">
    <source>
        <dbReference type="Pfam" id="PF04389"/>
    </source>
</evidence>
<dbReference type="GO" id="GO:0006508">
    <property type="term" value="P:proteolysis"/>
    <property type="evidence" value="ECO:0007669"/>
    <property type="project" value="UniProtKB-KW"/>
</dbReference>
<dbReference type="InterPro" id="IPR007484">
    <property type="entry name" value="Peptidase_M28"/>
</dbReference>
<evidence type="ECO:0000313" key="9">
    <source>
        <dbReference type="Proteomes" id="UP000248330"/>
    </source>
</evidence>
<evidence type="ECO:0000256" key="4">
    <source>
        <dbReference type="ARBA" id="ARBA00022729"/>
    </source>
</evidence>
<reference evidence="8 9" key="1">
    <citation type="submission" date="2018-04" db="EMBL/GenBank/DDBJ databases">
        <title>Genomic Encyclopedia of Type Strains, Phase IV (KMG-IV): sequencing the most valuable type-strain genomes for metagenomic binning, comparative biology and taxonomic classification.</title>
        <authorList>
            <person name="Goeker M."/>
        </authorList>
    </citation>
    <scope>NUCLEOTIDE SEQUENCE [LARGE SCALE GENOMIC DNA]</scope>
    <source>
        <strain evidence="8 9">DSM 104150</strain>
    </source>
</reference>
<dbReference type="Proteomes" id="UP000248330">
    <property type="component" value="Unassembled WGS sequence"/>
</dbReference>
<dbReference type="PANTHER" id="PTHR12147">
    <property type="entry name" value="METALLOPEPTIDASE M28 FAMILY MEMBER"/>
    <property type="match status" value="1"/>
</dbReference>
<dbReference type="OrthoDB" id="9778250at2"/>
<keyword evidence="6" id="KW-0862">Zinc</keyword>